<feature type="transmembrane region" description="Helical" evidence="2">
    <location>
        <begin position="6"/>
        <end position="26"/>
    </location>
</feature>
<feature type="transmembrane region" description="Helical" evidence="2">
    <location>
        <begin position="140"/>
        <end position="161"/>
    </location>
</feature>
<evidence type="ECO:0000313" key="4">
    <source>
        <dbReference type="Proteomes" id="UP000250140"/>
    </source>
</evidence>
<reference evidence="3 4" key="1">
    <citation type="journal article" date="2016" name="Nat. Commun.">
        <title>Ectomycorrhizal ecology is imprinted in the genome of the dominant symbiotic fungus Cenococcum geophilum.</title>
        <authorList>
            <consortium name="DOE Joint Genome Institute"/>
            <person name="Peter M."/>
            <person name="Kohler A."/>
            <person name="Ohm R.A."/>
            <person name="Kuo A."/>
            <person name="Krutzmann J."/>
            <person name="Morin E."/>
            <person name="Arend M."/>
            <person name="Barry K.W."/>
            <person name="Binder M."/>
            <person name="Choi C."/>
            <person name="Clum A."/>
            <person name="Copeland A."/>
            <person name="Grisel N."/>
            <person name="Haridas S."/>
            <person name="Kipfer T."/>
            <person name="LaButti K."/>
            <person name="Lindquist E."/>
            <person name="Lipzen A."/>
            <person name="Maire R."/>
            <person name="Meier B."/>
            <person name="Mihaltcheva S."/>
            <person name="Molinier V."/>
            <person name="Murat C."/>
            <person name="Poggeler S."/>
            <person name="Quandt C.A."/>
            <person name="Sperisen C."/>
            <person name="Tritt A."/>
            <person name="Tisserant E."/>
            <person name="Crous P.W."/>
            <person name="Henrissat B."/>
            <person name="Nehls U."/>
            <person name="Egli S."/>
            <person name="Spatafora J.W."/>
            <person name="Grigoriev I.V."/>
            <person name="Martin F.M."/>
        </authorList>
    </citation>
    <scope>NUCLEOTIDE SEQUENCE [LARGE SCALE GENOMIC DNA]</scope>
    <source>
        <strain evidence="3 4">CBS 207.34</strain>
    </source>
</reference>
<gene>
    <name evidence="3" type="ORF">AOQ84DRAFT_93109</name>
</gene>
<dbReference type="EMBL" id="KV750232">
    <property type="protein sequence ID" value="OCL05698.1"/>
    <property type="molecule type" value="Genomic_DNA"/>
</dbReference>
<feature type="region of interest" description="Disordered" evidence="1">
    <location>
        <begin position="222"/>
        <end position="254"/>
    </location>
</feature>
<sequence length="297" mass="32842">MGDCSLSSIIFPPILFSITLGYAGLWRYNPVTKRLKRATGRFAFSSLLICFVSFLVSFFALRFKFPTARLTSALYGISWLNGVTLGAIQLWILVRSGQNGYDELVPLPYFAFFLVVIHAVGISLQLFTSKIEEGLQLATLGSFGLHFTWAVIITCALTPICCRKPRAFAREIIAVLALVANIGFLFVPTNKFLFAHSLSECVTNFTTFVVQVCVASRNHSRLNKESRKDPPPQLNDEEKAIPKVPDLDPPDGSDIGILEISVRTSIDVGDAETLVESEGEELFVKSRIFYGGNCVDK</sequence>
<feature type="transmembrane region" description="Helical" evidence="2">
    <location>
        <begin position="168"/>
        <end position="187"/>
    </location>
</feature>
<keyword evidence="2" id="KW-1133">Transmembrane helix</keyword>
<evidence type="ECO:0000256" key="1">
    <source>
        <dbReference type="SAM" id="MobiDB-lite"/>
    </source>
</evidence>
<protein>
    <submittedName>
        <fullName evidence="3">Uncharacterized protein</fullName>
    </submittedName>
</protein>
<feature type="transmembrane region" description="Helical" evidence="2">
    <location>
        <begin position="106"/>
        <end position="128"/>
    </location>
</feature>
<dbReference type="Proteomes" id="UP000250140">
    <property type="component" value="Unassembled WGS sequence"/>
</dbReference>
<evidence type="ECO:0000313" key="3">
    <source>
        <dbReference type="EMBL" id="OCL05698.1"/>
    </source>
</evidence>
<evidence type="ECO:0000256" key="2">
    <source>
        <dbReference type="SAM" id="Phobius"/>
    </source>
</evidence>
<keyword evidence="2" id="KW-0812">Transmembrane</keyword>
<feature type="transmembrane region" description="Helical" evidence="2">
    <location>
        <begin position="73"/>
        <end position="94"/>
    </location>
</feature>
<name>A0A8E2EWN2_9PEZI</name>
<keyword evidence="4" id="KW-1185">Reference proteome</keyword>
<feature type="compositionally biased region" description="Basic and acidic residues" evidence="1">
    <location>
        <begin position="222"/>
        <end position="241"/>
    </location>
</feature>
<accession>A0A8E2EWN2</accession>
<proteinExistence type="predicted"/>
<organism evidence="3 4">
    <name type="scientific">Glonium stellatum</name>
    <dbReference type="NCBI Taxonomy" id="574774"/>
    <lineage>
        <taxon>Eukaryota</taxon>
        <taxon>Fungi</taxon>
        <taxon>Dikarya</taxon>
        <taxon>Ascomycota</taxon>
        <taxon>Pezizomycotina</taxon>
        <taxon>Dothideomycetes</taxon>
        <taxon>Pleosporomycetidae</taxon>
        <taxon>Gloniales</taxon>
        <taxon>Gloniaceae</taxon>
        <taxon>Glonium</taxon>
    </lineage>
</organism>
<feature type="transmembrane region" description="Helical" evidence="2">
    <location>
        <begin position="38"/>
        <end position="61"/>
    </location>
</feature>
<keyword evidence="2" id="KW-0472">Membrane</keyword>
<dbReference type="AlphaFoldDB" id="A0A8E2EWN2"/>